<sequence length="151" mass="17116">MCLRLVFFIVLPVLAGAQTFSEGRFIAKNNTLLWTEKFEIKDMDEPIIVATIKEQLSAKESIQLDTLLEHEVVSGYLIPSPSASIISARFRIDILYERYIVTVSEIAEITQSGEAKLETTFLDSKGSFNKNLLQRLDKLDSLLMALFEIKQ</sequence>
<evidence type="ECO:0000256" key="1">
    <source>
        <dbReference type="SAM" id="SignalP"/>
    </source>
</evidence>
<dbReference type="EMBL" id="CP002859">
    <property type="protein sequence ID" value="AEI51459.1"/>
    <property type="molecule type" value="Genomic_DNA"/>
</dbReference>
<keyword evidence="3" id="KW-1185">Reference proteome</keyword>
<evidence type="ECO:0000313" key="2">
    <source>
        <dbReference type="EMBL" id="AEI51459.1"/>
    </source>
</evidence>
<reference evidence="2 3" key="2">
    <citation type="journal article" date="2012" name="Stand. Genomic Sci.">
        <title>Complete genome sequence of the aquatic bacterium Runella slithyformis type strain (LSU 4(T)).</title>
        <authorList>
            <person name="Copeland A."/>
            <person name="Zhang X."/>
            <person name="Misra M."/>
            <person name="Lapidus A."/>
            <person name="Nolan M."/>
            <person name="Lucas S."/>
            <person name="Deshpande S."/>
            <person name="Cheng J.F."/>
            <person name="Tapia R."/>
            <person name="Goodwin L.A."/>
            <person name="Pitluck S."/>
            <person name="Liolios K."/>
            <person name="Pagani I."/>
            <person name="Ivanova N."/>
            <person name="Mikhailova N."/>
            <person name="Pati A."/>
            <person name="Chen A."/>
            <person name="Palaniappan K."/>
            <person name="Land M."/>
            <person name="Hauser L."/>
            <person name="Pan C."/>
            <person name="Jeffries C.D."/>
            <person name="Detter J.C."/>
            <person name="Brambilla E.M."/>
            <person name="Rohde M."/>
            <person name="Djao O.D."/>
            <person name="Goker M."/>
            <person name="Sikorski J."/>
            <person name="Tindall B.J."/>
            <person name="Woyke T."/>
            <person name="Bristow J."/>
            <person name="Eisen J.A."/>
            <person name="Markowitz V."/>
            <person name="Hugenholtz P."/>
            <person name="Kyrpides N.C."/>
            <person name="Klenk H.P."/>
            <person name="Mavromatis K."/>
        </authorList>
    </citation>
    <scope>NUCLEOTIDE SEQUENCE [LARGE SCALE GENOMIC DNA]</scope>
    <source>
        <strain evidence="3">ATCC 29530 / DSM 19594 / LMG 11500 / NCIMB 11436 / LSU 4</strain>
    </source>
</reference>
<gene>
    <name evidence="2" type="ordered locus">Runsl_5159</name>
</gene>
<evidence type="ECO:0000313" key="3">
    <source>
        <dbReference type="Proteomes" id="UP000000493"/>
    </source>
</evidence>
<dbReference type="Proteomes" id="UP000000493">
    <property type="component" value="Chromosome"/>
</dbReference>
<dbReference type="KEGG" id="rsi:Runsl_5159"/>
<protein>
    <recommendedName>
        <fullName evidence="4">DUF4468 domain-containing protein</fullName>
    </recommendedName>
</protein>
<keyword evidence="1" id="KW-0732">Signal</keyword>
<name>A0A7U4E8H6_RUNSL</name>
<feature type="chain" id="PRO_5031296410" description="DUF4468 domain-containing protein" evidence="1">
    <location>
        <begin position="18"/>
        <end position="151"/>
    </location>
</feature>
<organism evidence="2 3">
    <name type="scientific">Runella slithyformis (strain ATCC 29530 / DSM 19594 / LMG 11500 / NCIMB 11436 / LSU 4)</name>
    <dbReference type="NCBI Taxonomy" id="761193"/>
    <lineage>
        <taxon>Bacteria</taxon>
        <taxon>Pseudomonadati</taxon>
        <taxon>Bacteroidota</taxon>
        <taxon>Cytophagia</taxon>
        <taxon>Cytophagales</taxon>
        <taxon>Spirosomataceae</taxon>
        <taxon>Runella</taxon>
    </lineage>
</organism>
<dbReference type="AlphaFoldDB" id="A0A7U4E8H6"/>
<evidence type="ECO:0008006" key="4">
    <source>
        <dbReference type="Google" id="ProtNLM"/>
    </source>
</evidence>
<feature type="signal peptide" evidence="1">
    <location>
        <begin position="1"/>
        <end position="17"/>
    </location>
</feature>
<reference evidence="3" key="1">
    <citation type="submission" date="2011-06" db="EMBL/GenBank/DDBJ databases">
        <title>The complete genome of chromosome of Runella slithyformis DSM 19594.</title>
        <authorList>
            <consortium name="US DOE Joint Genome Institute (JGI-PGF)"/>
            <person name="Lucas S."/>
            <person name="Han J."/>
            <person name="Lapidus A."/>
            <person name="Bruce D."/>
            <person name="Goodwin L."/>
            <person name="Pitluck S."/>
            <person name="Peters L."/>
            <person name="Kyrpides N."/>
            <person name="Mavromatis K."/>
            <person name="Ivanova N."/>
            <person name="Ovchinnikova G."/>
            <person name="Zhang X."/>
            <person name="Misra M."/>
            <person name="Detter J.C."/>
            <person name="Tapia R."/>
            <person name="Han C."/>
            <person name="Land M."/>
            <person name="Hauser L."/>
            <person name="Markowitz V."/>
            <person name="Cheng J.-F."/>
            <person name="Hugenholtz P."/>
            <person name="Woyke T."/>
            <person name="Wu D."/>
            <person name="Tindall B."/>
            <person name="Faehrich R."/>
            <person name="Brambilla E."/>
            <person name="Klenk H.-P."/>
            <person name="Eisen J.A."/>
        </authorList>
    </citation>
    <scope>NUCLEOTIDE SEQUENCE [LARGE SCALE GENOMIC DNA]</scope>
    <source>
        <strain evidence="3">ATCC 29530 / DSM 19594 / LMG 11500 / NCIMB 11436 / LSU 4</strain>
    </source>
</reference>
<accession>A0A7U4E8H6</accession>
<dbReference type="RefSeq" id="WP_013930733.1">
    <property type="nucleotide sequence ID" value="NC_015703.1"/>
</dbReference>
<proteinExistence type="predicted"/>